<evidence type="ECO:0000313" key="4">
    <source>
        <dbReference type="Proteomes" id="UP000094056"/>
    </source>
</evidence>
<dbReference type="InterPro" id="IPR011460">
    <property type="entry name" value="Lcl_C"/>
</dbReference>
<dbReference type="AlphaFoldDB" id="A0A1E3X4W0"/>
<gene>
    <name evidence="3" type="ORF">SCARUB_04201</name>
</gene>
<evidence type="ECO:0000313" key="3">
    <source>
        <dbReference type="EMBL" id="ODS30680.1"/>
    </source>
</evidence>
<dbReference type="InterPro" id="IPR029030">
    <property type="entry name" value="Caspase-like_dom_sf"/>
</dbReference>
<protein>
    <submittedName>
        <fullName evidence="3">Caspase domain protein</fullName>
    </submittedName>
</protein>
<dbReference type="SUPFAM" id="SSF52129">
    <property type="entry name" value="Caspase-like"/>
    <property type="match status" value="1"/>
</dbReference>
<dbReference type="PANTHER" id="PTHR35812:SF1">
    <property type="entry name" value="LIPOPROTEIN"/>
    <property type="match status" value="1"/>
</dbReference>
<name>A0A1E3X4W0_9BACT</name>
<dbReference type="Pfam" id="PF07603">
    <property type="entry name" value="Lcl_C"/>
    <property type="match status" value="1"/>
</dbReference>
<accession>A0A1E3X4W0</accession>
<proteinExistence type="predicted"/>
<dbReference type="InterPro" id="IPR011600">
    <property type="entry name" value="Pept_C14_caspase"/>
</dbReference>
<dbReference type="Proteomes" id="UP000094056">
    <property type="component" value="Unassembled WGS sequence"/>
</dbReference>
<evidence type="ECO:0000259" key="2">
    <source>
        <dbReference type="Pfam" id="PF07603"/>
    </source>
</evidence>
<feature type="domain" description="Lcl C-terminal" evidence="2">
    <location>
        <begin position="1038"/>
        <end position="1158"/>
    </location>
</feature>
<organism evidence="3 4">
    <name type="scientific">Candidatus Scalindua rubra</name>
    <dbReference type="NCBI Taxonomy" id="1872076"/>
    <lineage>
        <taxon>Bacteria</taxon>
        <taxon>Pseudomonadati</taxon>
        <taxon>Planctomycetota</taxon>
        <taxon>Candidatus Brocadiia</taxon>
        <taxon>Candidatus Brocadiales</taxon>
        <taxon>Candidatus Scalinduaceae</taxon>
        <taxon>Candidatus Scalindua</taxon>
    </lineage>
</organism>
<dbReference type="GO" id="GO:0006508">
    <property type="term" value="P:proteolysis"/>
    <property type="evidence" value="ECO:0007669"/>
    <property type="project" value="InterPro"/>
</dbReference>
<comment type="caution">
    <text evidence="3">The sequence shown here is derived from an EMBL/GenBank/DDBJ whole genome shotgun (WGS) entry which is preliminary data.</text>
</comment>
<feature type="domain" description="Peptidase C14 caspase" evidence="1">
    <location>
        <begin position="27"/>
        <end position="236"/>
    </location>
</feature>
<dbReference type="EMBL" id="MAYW01000189">
    <property type="protein sequence ID" value="ODS30680.1"/>
    <property type="molecule type" value="Genomic_DNA"/>
</dbReference>
<dbReference type="GO" id="GO:0004197">
    <property type="term" value="F:cysteine-type endopeptidase activity"/>
    <property type="evidence" value="ECO:0007669"/>
    <property type="project" value="InterPro"/>
</dbReference>
<reference evidence="3 4" key="1">
    <citation type="submission" date="2016-07" db="EMBL/GenBank/DDBJ databases">
        <title>Draft genome of Scalindua rubra, obtained from a brine-seawater interface in the Red Sea, sheds light on salt adaptation in anammox bacteria.</title>
        <authorList>
            <person name="Speth D.R."/>
            <person name="Lagkouvardos I."/>
            <person name="Wang Y."/>
            <person name="Qian P.-Y."/>
            <person name="Dutilh B.E."/>
            <person name="Jetten M.S."/>
        </authorList>
    </citation>
    <scope>NUCLEOTIDE SEQUENCE [LARGE SCALE GENOMIC DNA]</scope>
    <source>
        <strain evidence="3">BSI-1</strain>
    </source>
</reference>
<dbReference type="Pfam" id="PF00656">
    <property type="entry name" value="Peptidase_C14"/>
    <property type="match status" value="1"/>
</dbReference>
<dbReference type="Gene3D" id="3.40.50.1460">
    <property type="match status" value="1"/>
</dbReference>
<dbReference type="PATRIC" id="fig|1872076.5.peg.5021"/>
<dbReference type="PANTHER" id="PTHR35812">
    <property type="entry name" value="LIPOPROTEIN"/>
    <property type="match status" value="1"/>
</dbReference>
<evidence type="ECO:0000259" key="1">
    <source>
        <dbReference type="Pfam" id="PF00656"/>
    </source>
</evidence>
<sequence>MFAVSENEYHLSRWSVNDRDRTRGNDRNFALIIGINGYDHWPALKNDGKGPEELAKILIKKYNFKRENVELLTNNTKEKPTRENILNTVRRLVIEKADNLLVYYSGYSIQNEKTGEGYWITMDGRKAPKRWEINLKPDRYKWLSHSEISEIMFSSTARAKNVILLVDSNFSKRLLKIKFLPLTKNDLRYEEKIQEKTFKASREVISYGGDEPYISKSTKGRGLFTYYLLKTLRENRYNFMDFENLMFDEKLMFDDKRRYLISAISGSKIVQGRFRKSMDQGGQFVIERLAPLPAVKVVEATVTPEEGFVGDSFMFRVKTSEPAEEVYLEIDGERHLMEGTGIEWHYLNQMNRVGISTYKAVTINEEGKEGPATLGELVIKKIPAKLVNVVWVEASPEKGFAGEEYKFRARTDLPAKGVSVAIGKNSYNMTGFAKEWFLGIRIEDIGNIVFNVAARNEDDVEGGSMQDLIVTNAPPVNVVEAKAGSETGFAGDEFLFTAKTDRSASAVYMKIDGIMYKMEGSGTMWHYKKRITDIGEKEFTVIASNIEDKEGNPRRGILLAKKRLAAIADIEEAIVSPERGFAGDIFVFRVKTGAPAENVVMEMNGESHFMEGSGTEWKYVKRVDRLGISKYKIVAKNEDGREGEIKWGQILTEKMPAKVVDVVWMEASPETGFAGDEYKFKAVTDMPAKEVFISIRGERYEMVGADKEWIFSSRLKDIGTIEYAVVAMNEDDAEGRKMGGLIKIKAPLVNIVEAAASSETGFAGDEFLFTAKTDRVASTVHIAIDNIIYKMEGADTEWWYKKRITDIGKKEFTVIASNIEDKEGTPKRGILLAMKRPAVIADIEDVIVSPERGFAGDTFMFSVLTGARAKEVYIEIDGKRSFMKGSGAEWNYVTQIDKPGTFKYKIAAKNEDDREGKARTGEIVIKKRPAKVVDVVRVEASPETGFAGDEYKFKVVTDIPAKEVFIIIGGKRYDMAGSDKEWFFSRKIEDIGTIKYAAVARNEDGVEGGLKNSAFVVKEKLKMPDKEEKVRFVDNGDGTITDLRTNLMWLKNAKPLFSSLTWKKANEYCKKLESSRAGKGYGDWRLPTIEEWKELIDTTQKNPALPPGHRFSNVVTFKEYWSKSQHKFGPGYAWQVNLWNGKPEGQNKKKRALVWPVRYSKLSKLN</sequence>